<dbReference type="AlphaFoldDB" id="A0AAV4QVT4"/>
<protein>
    <submittedName>
        <fullName evidence="1">Uncharacterized protein</fullName>
    </submittedName>
</protein>
<accession>A0AAV4QVT4</accession>
<organism evidence="1 2">
    <name type="scientific">Caerostris extrusa</name>
    <name type="common">Bark spider</name>
    <name type="synonym">Caerostris bankana</name>
    <dbReference type="NCBI Taxonomy" id="172846"/>
    <lineage>
        <taxon>Eukaryota</taxon>
        <taxon>Metazoa</taxon>
        <taxon>Ecdysozoa</taxon>
        <taxon>Arthropoda</taxon>
        <taxon>Chelicerata</taxon>
        <taxon>Arachnida</taxon>
        <taxon>Araneae</taxon>
        <taxon>Araneomorphae</taxon>
        <taxon>Entelegynae</taxon>
        <taxon>Araneoidea</taxon>
        <taxon>Araneidae</taxon>
        <taxon>Caerostris</taxon>
    </lineage>
</organism>
<keyword evidence="2" id="KW-1185">Reference proteome</keyword>
<evidence type="ECO:0000313" key="1">
    <source>
        <dbReference type="EMBL" id="GIY12222.1"/>
    </source>
</evidence>
<evidence type="ECO:0000313" key="2">
    <source>
        <dbReference type="Proteomes" id="UP001054945"/>
    </source>
</evidence>
<gene>
    <name evidence="1" type="ORF">CEXT_538761</name>
</gene>
<reference evidence="1 2" key="1">
    <citation type="submission" date="2021-06" db="EMBL/GenBank/DDBJ databases">
        <title>Caerostris extrusa draft genome.</title>
        <authorList>
            <person name="Kono N."/>
            <person name="Arakawa K."/>
        </authorList>
    </citation>
    <scope>NUCLEOTIDE SEQUENCE [LARGE SCALE GENOMIC DNA]</scope>
</reference>
<name>A0AAV4QVT4_CAEEX</name>
<dbReference type="Proteomes" id="UP001054945">
    <property type="component" value="Unassembled WGS sequence"/>
</dbReference>
<sequence>MADVIFAPLTAPAELTGGKYQQQRVLKFDRRASLGMLAGRGNITVNSKSNKLIIGLGLVAAAGNWDFAGLNRRGWGVRMVGSDLQSLARNQVILLFLCLNMIYTYCMSF</sequence>
<proteinExistence type="predicted"/>
<comment type="caution">
    <text evidence="1">The sequence shown here is derived from an EMBL/GenBank/DDBJ whole genome shotgun (WGS) entry which is preliminary data.</text>
</comment>
<dbReference type="EMBL" id="BPLR01006758">
    <property type="protein sequence ID" value="GIY12222.1"/>
    <property type="molecule type" value="Genomic_DNA"/>
</dbReference>